<evidence type="ECO:0000313" key="4">
    <source>
        <dbReference type="Proteomes" id="UP000320762"/>
    </source>
</evidence>
<evidence type="ECO:0000313" key="3">
    <source>
        <dbReference type="EMBL" id="TRM68023.1"/>
    </source>
</evidence>
<proteinExistence type="predicted"/>
<evidence type="ECO:0000256" key="1">
    <source>
        <dbReference type="SAM" id="MobiDB-lite"/>
    </source>
</evidence>
<feature type="transmembrane region" description="Helical" evidence="2">
    <location>
        <begin position="298"/>
        <end position="315"/>
    </location>
</feature>
<feature type="compositionally biased region" description="Basic and acidic residues" evidence="1">
    <location>
        <begin position="394"/>
        <end position="405"/>
    </location>
</feature>
<comment type="caution">
    <text evidence="3">The sequence shown here is derived from an EMBL/GenBank/DDBJ whole genome shotgun (WGS) entry which is preliminary data.</text>
</comment>
<dbReference type="PANTHER" id="PTHR37848">
    <property type="entry name" value="EXPRESSED PROTEIN"/>
    <property type="match status" value="1"/>
</dbReference>
<dbReference type="EMBL" id="VDMD01000002">
    <property type="protein sequence ID" value="TRM68023.1"/>
    <property type="molecule type" value="Genomic_DNA"/>
</dbReference>
<feature type="compositionally biased region" description="Low complexity" evidence="1">
    <location>
        <begin position="369"/>
        <end position="380"/>
    </location>
</feature>
<name>A0A550CTB5_9AGAR</name>
<organism evidence="3 4">
    <name type="scientific">Schizophyllum amplum</name>
    <dbReference type="NCBI Taxonomy" id="97359"/>
    <lineage>
        <taxon>Eukaryota</taxon>
        <taxon>Fungi</taxon>
        <taxon>Dikarya</taxon>
        <taxon>Basidiomycota</taxon>
        <taxon>Agaricomycotina</taxon>
        <taxon>Agaricomycetes</taxon>
        <taxon>Agaricomycetidae</taxon>
        <taxon>Agaricales</taxon>
        <taxon>Schizophyllaceae</taxon>
        <taxon>Schizophyllum</taxon>
    </lineage>
</organism>
<evidence type="ECO:0000256" key="2">
    <source>
        <dbReference type="SAM" id="Phobius"/>
    </source>
</evidence>
<keyword evidence="2" id="KW-1133">Transmembrane helix</keyword>
<keyword evidence="2" id="KW-0472">Membrane</keyword>
<reference evidence="3 4" key="1">
    <citation type="journal article" date="2019" name="New Phytol.">
        <title>Comparative genomics reveals unique wood-decay strategies and fruiting body development in the Schizophyllaceae.</title>
        <authorList>
            <person name="Almasi E."/>
            <person name="Sahu N."/>
            <person name="Krizsan K."/>
            <person name="Balint B."/>
            <person name="Kovacs G.M."/>
            <person name="Kiss B."/>
            <person name="Cseklye J."/>
            <person name="Drula E."/>
            <person name="Henrissat B."/>
            <person name="Nagy I."/>
            <person name="Chovatia M."/>
            <person name="Adam C."/>
            <person name="LaButti K."/>
            <person name="Lipzen A."/>
            <person name="Riley R."/>
            <person name="Grigoriev I.V."/>
            <person name="Nagy L.G."/>
        </authorList>
    </citation>
    <scope>NUCLEOTIDE SEQUENCE [LARGE SCALE GENOMIC DNA]</scope>
    <source>
        <strain evidence="3 4">NL-1724</strain>
    </source>
</reference>
<dbReference type="OrthoDB" id="203796at2759"/>
<dbReference type="Proteomes" id="UP000320762">
    <property type="component" value="Unassembled WGS sequence"/>
</dbReference>
<sequence>MSGEEPGASASLKWRFSQPRHEGIALKPVDGNAFDIPFYDPSAIGYATSNPAVEEPPPDFTSYEAEYKTESNGNIISHDRHLNEDGEALYRFLLSQSSSPPVLRIACGGTHTEHRSRQVRRDGHTVTEHYTETVTDFSFAIDVQPPLSPVHWTVADEEPACRGLMVQQVQGPLGKHKVTRAERKRHDAWVNERRQRGMPPWTPDPTLQIGDAESARTLLSSHTVREWADMYCASPKHLKEFVFVKVVHGWNIEQLEDAIRSYISTFYSDTLSVEIQTLRNKIYVRPDNRLARMLSNKWLKLLSIILLVFPFIWLFKRFHSRGGGQWKVAGAAYPMKRWVPLPSSQLDPIERDAPPSFEASVGSTSKAMSASPFTSTASSSQMVPHPHHLSMPSPRHDVVLTPDGPRRVEGIREGEWFKMWESTIAQCVTRRYISSSNPMTTPLQVAPNTSLAAQQLDGY</sequence>
<dbReference type="AlphaFoldDB" id="A0A550CTB5"/>
<keyword evidence="2" id="KW-0812">Transmembrane</keyword>
<keyword evidence="4" id="KW-1185">Reference proteome</keyword>
<dbReference type="PANTHER" id="PTHR37848:SF1">
    <property type="entry name" value="SUN DOMAIN-CONTAINING PROTEIN"/>
    <property type="match status" value="1"/>
</dbReference>
<gene>
    <name evidence="3" type="ORF">BD626DRAFT_396019</name>
</gene>
<feature type="region of interest" description="Disordered" evidence="1">
    <location>
        <begin position="368"/>
        <end position="405"/>
    </location>
</feature>
<accession>A0A550CTB5</accession>
<protein>
    <submittedName>
        <fullName evidence="3">Uncharacterized protein</fullName>
    </submittedName>
</protein>